<evidence type="ECO:0000313" key="2">
    <source>
        <dbReference type="Proteomes" id="UP000276133"/>
    </source>
</evidence>
<proteinExistence type="predicted"/>
<comment type="caution">
    <text evidence="1">The sequence shown here is derived from an EMBL/GenBank/DDBJ whole genome shotgun (WGS) entry which is preliminary data.</text>
</comment>
<accession>A0A3M7PMZ7</accession>
<organism evidence="1 2">
    <name type="scientific">Brachionus plicatilis</name>
    <name type="common">Marine rotifer</name>
    <name type="synonym">Brachionus muelleri</name>
    <dbReference type="NCBI Taxonomy" id="10195"/>
    <lineage>
        <taxon>Eukaryota</taxon>
        <taxon>Metazoa</taxon>
        <taxon>Spiralia</taxon>
        <taxon>Gnathifera</taxon>
        <taxon>Rotifera</taxon>
        <taxon>Eurotatoria</taxon>
        <taxon>Monogononta</taxon>
        <taxon>Pseudotrocha</taxon>
        <taxon>Ploima</taxon>
        <taxon>Brachionidae</taxon>
        <taxon>Brachionus</taxon>
    </lineage>
</organism>
<dbReference type="Proteomes" id="UP000276133">
    <property type="component" value="Unassembled WGS sequence"/>
</dbReference>
<sequence>MKKFNLMSENNLNLKKSLFKKITIERKTYQLKNIRDSYLIFCHKTLFSMNFFGRLRPKKHSTQS</sequence>
<evidence type="ECO:0000313" key="1">
    <source>
        <dbReference type="EMBL" id="RNA00473.1"/>
    </source>
</evidence>
<keyword evidence="2" id="KW-1185">Reference proteome</keyword>
<protein>
    <submittedName>
        <fullName evidence="1">Uncharacterized protein</fullName>
    </submittedName>
</protein>
<name>A0A3M7PMZ7_BRAPC</name>
<reference evidence="1 2" key="1">
    <citation type="journal article" date="2018" name="Sci. Rep.">
        <title>Genomic signatures of local adaptation to the degree of environmental predictability in rotifers.</title>
        <authorList>
            <person name="Franch-Gras L."/>
            <person name="Hahn C."/>
            <person name="Garcia-Roger E.M."/>
            <person name="Carmona M.J."/>
            <person name="Serra M."/>
            <person name="Gomez A."/>
        </authorList>
    </citation>
    <scope>NUCLEOTIDE SEQUENCE [LARGE SCALE GENOMIC DNA]</scope>
    <source>
        <strain evidence="1">HYR1</strain>
    </source>
</reference>
<dbReference type="AlphaFoldDB" id="A0A3M7PMZ7"/>
<dbReference type="EMBL" id="REGN01009730">
    <property type="protein sequence ID" value="RNA00473.1"/>
    <property type="molecule type" value="Genomic_DNA"/>
</dbReference>
<gene>
    <name evidence="1" type="ORF">BpHYR1_006958</name>
</gene>